<evidence type="ECO:0000313" key="1">
    <source>
        <dbReference type="EMBL" id="GMK47983.1"/>
    </source>
</evidence>
<proteinExistence type="predicted"/>
<dbReference type="Proteomes" id="UP001285921">
    <property type="component" value="Unassembled WGS sequence"/>
</dbReference>
<gene>
    <name evidence="1" type="ORF">PghCCS26_51130</name>
</gene>
<reference evidence="1 2" key="1">
    <citation type="submission" date="2023-05" db="EMBL/GenBank/DDBJ databases">
        <title>Draft genome of Paenibacillus sp. CCS26.</title>
        <authorList>
            <person name="Akita H."/>
            <person name="Shinto Y."/>
            <person name="Kimura Z."/>
        </authorList>
    </citation>
    <scope>NUCLEOTIDE SEQUENCE [LARGE SCALE GENOMIC DNA]</scope>
    <source>
        <strain evidence="1 2">CCS26</strain>
    </source>
</reference>
<name>A0ABQ6NSA8_9BACL</name>
<accession>A0ABQ6NSA8</accession>
<keyword evidence="2" id="KW-1185">Reference proteome</keyword>
<comment type="caution">
    <text evidence="1">The sequence shown here is derived from an EMBL/GenBank/DDBJ whole genome shotgun (WGS) entry which is preliminary data.</text>
</comment>
<sequence length="54" mass="6409">MPNEIFDFENFSCGNLKIVIPSNPMYYKYIRTPQTNWRIESCAKAFPLYLPSLF</sequence>
<evidence type="ECO:0000313" key="2">
    <source>
        <dbReference type="Proteomes" id="UP001285921"/>
    </source>
</evidence>
<protein>
    <submittedName>
        <fullName evidence="1">Uncharacterized protein</fullName>
    </submittedName>
</protein>
<organism evidence="1 2">
    <name type="scientific">Paenibacillus glycanilyticus</name>
    <dbReference type="NCBI Taxonomy" id="126569"/>
    <lineage>
        <taxon>Bacteria</taxon>
        <taxon>Bacillati</taxon>
        <taxon>Bacillota</taxon>
        <taxon>Bacilli</taxon>
        <taxon>Bacillales</taxon>
        <taxon>Paenibacillaceae</taxon>
        <taxon>Paenibacillus</taxon>
    </lineage>
</organism>
<dbReference type="EMBL" id="BTCL01000024">
    <property type="protein sequence ID" value="GMK47983.1"/>
    <property type="molecule type" value="Genomic_DNA"/>
</dbReference>